<protein>
    <submittedName>
        <fullName evidence="1">Uncharacterized protein</fullName>
    </submittedName>
</protein>
<dbReference type="Proteomes" id="UP000203507">
    <property type="component" value="Segment"/>
</dbReference>
<dbReference type="RefSeq" id="YP_009362432.1">
    <property type="nucleotide sequence ID" value="NC_034618.1"/>
</dbReference>
<evidence type="ECO:0000313" key="1">
    <source>
        <dbReference type="EMBL" id="ARR28923.1"/>
    </source>
</evidence>
<dbReference type="EMBL" id="KX832224">
    <property type="protein sequence ID" value="ARR28923.1"/>
    <property type="molecule type" value="Genomic_DNA"/>
</dbReference>
<proteinExistence type="predicted"/>
<dbReference type="KEGG" id="vg:32878257"/>
<reference evidence="1" key="1">
    <citation type="journal article" date="2017" name="Vet. Pathol.">
        <title>Ranid Herpesvirus 3 and Proliferative Dermatitis in Free-Ranging Wild Common Frogs (Rana Temporaria).</title>
        <authorList>
            <person name="Origgi F.C."/>
            <person name="Schmidt B.R."/>
            <person name="Lohmann P."/>
            <person name="Otten P."/>
            <person name="Akdesir E."/>
            <person name="Gaschen V."/>
            <person name="Aguilar-Bultet L."/>
            <person name="Wahli T."/>
            <person name="Sattler U."/>
            <person name="Stoffel M.H."/>
        </authorList>
    </citation>
    <scope>NUCLEOTIDE SEQUENCE [LARGE SCALE GENOMIC DNA]</scope>
    <source>
        <strain evidence="1">FO1_2015</strain>
    </source>
</reference>
<keyword evidence="2" id="KW-1185">Reference proteome</keyword>
<sequence length="402" mass="44468">MIWMILGLVPFTHAYFYTDRCAQIDLWYDPATNKPVQITNLVVGNTYRVYLSFGAEGVSVSTLPKTKVCDYLCLSEIIYLVTYTGHNIVCSFSSTGDPSVILQKCLACNHLCAHRPSSGRNRTSVDACLLKNTLSPLYQLWSVINVGGTLVVDNAIRTLLDSDACLAYFSGYDLRIKPDPSCVASMGTTVPHRTVKIRSTNVVQCRVKVWSDIVDPNVLSYGCTECVIDYLRIERGYVAYYGTPYQKPMMDVLNNCPGPVFLAIGGEFGKMYTATKYDVSQASSDIANAAQFLGAAGIQLEVANNLLPLFAPLKIALKRLNLTLDARFNVHPHMDALYLLTQAPDTGTYDRQILHHYNATSTAIMAKLSSYTINTPKPTLLYITTEDEIILTDTSYVASLIH</sequence>
<accession>A0A1X9T5E9</accession>
<dbReference type="OrthoDB" id="33332at10239"/>
<dbReference type="GeneID" id="32878257"/>
<evidence type="ECO:0000313" key="2">
    <source>
        <dbReference type="Proteomes" id="UP000203507"/>
    </source>
</evidence>
<organism evidence="1">
    <name type="scientific">Ranid herpesvirus 3</name>
    <dbReference type="NCBI Taxonomy" id="1987509"/>
    <lineage>
        <taxon>Viruses</taxon>
        <taxon>Duplodnaviria</taxon>
        <taxon>Heunggongvirae</taxon>
        <taxon>Peploviricota</taxon>
        <taxon>Herviviricetes</taxon>
        <taxon>Herpesvirales</taxon>
        <taxon>Alloherpesviridae</taxon>
        <taxon>Batravirus</taxon>
        <taxon>Batravirus ranidallo3</taxon>
    </lineage>
</organism>
<name>A0A1X9T5E9_9VIRU</name>